<keyword evidence="2" id="KW-0808">Transferase</keyword>
<evidence type="ECO:0000313" key="3">
    <source>
        <dbReference type="Proteomes" id="UP000190188"/>
    </source>
</evidence>
<name>A0A1T2WZD7_9BACL</name>
<dbReference type="Gene3D" id="3.40.630.30">
    <property type="match status" value="1"/>
</dbReference>
<dbReference type="PROSITE" id="PS51186">
    <property type="entry name" value="GNAT"/>
    <property type="match status" value="1"/>
</dbReference>
<dbReference type="RefSeq" id="WP_078503115.1">
    <property type="nucleotide sequence ID" value="NZ_MSZX01000025.1"/>
</dbReference>
<dbReference type="Pfam" id="PF00583">
    <property type="entry name" value="Acetyltransf_1"/>
    <property type="match status" value="1"/>
</dbReference>
<dbReference type="InterPro" id="IPR016181">
    <property type="entry name" value="Acyl_CoA_acyltransferase"/>
</dbReference>
<feature type="domain" description="N-acetyltransferase" evidence="1">
    <location>
        <begin position="5"/>
        <end position="168"/>
    </location>
</feature>
<dbReference type="AlphaFoldDB" id="A0A1T2WZD7"/>
<dbReference type="SUPFAM" id="SSF55729">
    <property type="entry name" value="Acyl-CoA N-acyltransferases (Nat)"/>
    <property type="match status" value="1"/>
</dbReference>
<protein>
    <submittedName>
        <fullName evidence="2">GNAT family N-acetyltransferase</fullName>
    </submittedName>
</protein>
<dbReference type="InterPro" id="IPR000182">
    <property type="entry name" value="GNAT_dom"/>
</dbReference>
<dbReference type="STRING" id="1324314.BVG16_31280"/>
<comment type="caution">
    <text evidence="2">The sequence shown here is derived from an EMBL/GenBank/DDBJ whole genome shotgun (WGS) entry which is preliminary data.</text>
</comment>
<sequence length="174" mass="20757">MDYFIEIVEVAESQKSILRQLIEFYEYDFSEFNDADINEHGFYGYKYFDHYWTEDKRQAYFVKVDGQYAGFVLVNDHCYILHGDNSRSISEFFIMRKYRRKGIGERAAKHVFDKHVGSWEVLQHGNNSASQEFWRNTINEYTHGIYNEHDVITEHWTGKGIIFINKVHSTNGTR</sequence>
<keyword evidence="3" id="KW-1185">Reference proteome</keyword>
<reference evidence="2 3" key="1">
    <citation type="submission" date="2017-01" db="EMBL/GenBank/DDBJ databases">
        <title>Genome analysis of Paenibacillus selenitrireducens ES3-24.</title>
        <authorList>
            <person name="Xu D."/>
            <person name="Yao R."/>
            <person name="Zheng S."/>
        </authorList>
    </citation>
    <scope>NUCLEOTIDE SEQUENCE [LARGE SCALE GENOMIC DNA]</scope>
    <source>
        <strain evidence="2 3">ES3-24</strain>
    </source>
</reference>
<dbReference type="GO" id="GO:0016747">
    <property type="term" value="F:acyltransferase activity, transferring groups other than amino-acyl groups"/>
    <property type="evidence" value="ECO:0007669"/>
    <property type="project" value="InterPro"/>
</dbReference>
<gene>
    <name evidence="2" type="ORF">BVG16_31280</name>
</gene>
<evidence type="ECO:0000313" key="2">
    <source>
        <dbReference type="EMBL" id="OPA72941.1"/>
    </source>
</evidence>
<accession>A0A1T2WZD7</accession>
<evidence type="ECO:0000259" key="1">
    <source>
        <dbReference type="PROSITE" id="PS51186"/>
    </source>
</evidence>
<proteinExistence type="predicted"/>
<dbReference type="EMBL" id="MSZX01000025">
    <property type="protein sequence ID" value="OPA72941.1"/>
    <property type="molecule type" value="Genomic_DNA"/>
</dbReference>
<dbReference type="CDD" id="cd04301">
    <property type="entry name" value="NAT_SF"/>
    <property type="match status" value="1"/>
</dbReference>
<organism evidence="2 3">
    <name type="scientific">Paenibacillus selenitireducens</name>
    <dbReference type="NCBI Taxonomy" id="1324314"/>
    <lineage>
        <taxon>Bacteria</taxon>
        <taxon>Bacillati</taxon>
        <taxon>Bacillota</taxon>
        <taxon>Bacilli</taxon>
        <taxon>Bacillales</taxon>
        <taxon>Paenibacillaceae</taxon>
        <taxon>Paenibacillus</taxon>
    </lineage>
</organism>
<dbReference type="OrthoDB" id="8479334at2"/>
<dbReference type="Proteomes" id="UP000190188">
    <property type="component" value="Unassembled WGS sequence"/>
</dbReference>